<dbReference type="Proteomes" id="UP000664940">
    <property type="component" value="Unassembled WGS sequence"/>
</dbReference>
<sequence length="124" mass="13374">MDYPRPPPRGRGASPRHQPELLSLFPCHLPSDHGATDRCLNMPWTFAYLAHDGLPKLPSHGNYPRPPSMPNTSADAYLGSLPGVPPIHTTSKAKDRSSHHPSRETESSGTLPGTESSQCLTDAG</sequence>
<organism evidence="2 3">
    <name type="scientific">Phyllostomus discolor</name>
    <name type="common">pale spear-nosed bat</name>
    <dbReference type="NCBI Taxonomy" id="89673"/>
    <lineage>
        <taxon>Eukaryota</taxon>
        <taxon>Metazoa</taxon>
        <taxon>Chordata</taxon>
        <taxon>Craniata</taxon>
        <taxon>Vertebrata</taxon>
        <taxon>Euteleostomi</taxon>
        <taxon>Mammalia</taxon>
        <taxon>Eutheria</taxon>
        <taxon>Laurasiatheria</taxon>
        <taxon>Chiroptera</taxon>
        <taxon>Yangochiroptera</taxon>
        <taxon>Phyllostomidae</taxon>
        <taxon>Phyllostominae</taxon>
        <taxon>Phyllostomus</taxon>
    </lineage>
</organism>
<accession>A0A833YWU4</accession>
<reference evidence="2 3" key="1">
    <citation type="journal article" date="2020" name="Nature">
        <title>Six reference-quality genomes reveal evolution of bat adaptations.</title>
        <authorList>
            <person name="Jebb D."/>
            <person name="Huang Z."/>
            <person name="Pippel M."/>
            <person name="Hughes G.M."/>
            <person name="Lavrichenko K."/>
            <person name="Devanna P."/>
            <person name="Winkler S."/>
            <person name="Jermiin L.S."/>
            <person name="Skirmuntt E.C."/>
            <person name="Katzourakis A."/>
            <person name="Burkitt-Gray L."/>
            <person name="Ray D.A."/>
            <person name="Sullivan K.A.M."/>
            <person name="Roscito J.G."/>
            <person name="Kirilenko B.M."/>
            <person name="Davalos L.M."/>
            <person name="Corthals A.P."/>
            <person name="Power M.L."/>
            <person name="Jones G."/>
            <person name="Ransome R.D."/>
            <person name="Dechmann D.K.N."/>
            <person name="Locatelli A.G."/>
            <person name="Puechmaille S.J."/>
            <person name="Fedrigo O."/>
            <person name="Jarvis E.D."/>
            <person name="Hiller M."/>
            <person name="Vernes S.C."/>
            <person name="Myers E.W."/>
            <person name="Teeling E.C."/>
        </authorList>
    </citation>
    <scope>NUCLEOTIDE SEQUENCE [LARGE SCALE GENOMIC DNA]</scope>
    <source>
        <strain evidence="2">Bat1K_MPI-CBG_1</strain>
    </source>
</reference>
<feature type="region of interest" description="Disordered" evidence="1">
    <location>
        <begin position="55"/>
        <end position="124"/>
    </location>
</feature>
<feature type="compositionally biased region" description="Polar residues" evidence="1">
    <location>
        <begin position="107"/>
        <end position="124"/>
    </location>
</feature>
<evidence type="ECO:0000313" key="3">
    <source>
        <dbReference type="Proteomes" id="UP000664940"/>
    </source>
</evidence>
<evidence type="ECO:0000256" key="1">
    <source>
        <dbReference type="SAM" id="MobiDB-lite"/>
    </source>
</evidence>
<dbReference type="EMBL" id="JABVXQ010000013">
    <property type="protein sequence ID" value="KAF6081974.1"/>
    <property type="molecule type" value="Genomic_DNA"/>
</dbReference>
<comment type="caution">
    <text evidence="2">The sequence shown here is derived from an EMBL/GenBank/DDBJ whole genome shotgun (WGS) entry which is preliminary data.</text>
</comment>
<protein>
    <submittedName>
        <fullName evidence="2">Uncharacterized protein</fullName>
    </submittedName>
</protein>
<dbReference type="AlphaFoldDB" id="A0A833YWU4"/>
<gene>
    <name evidence="2" type="ORF">HJG60_008950</name>
</gene>
<evidence type="ECO:0000313" key="2">
    <source>
        <dbReference type="EMBL" id="KAF6081974.1"/>
    </source>
</evidence>
<name>A0A833YWU4_9CHIR</name>
<proteinExistence type="predicted"/>
<feature type="compositionally biased region" description="Basic and acidic residues" evidence="1">
    <location>
        <begin position="92"/>
        <end position="106"/>
    </location>
</feature>